<keyword evidence="3" id="KW-0804">Transcription</keyword>
<sequence>MGKTRRRGVVLEAAIYQAVREIIDQDGIEAVTFQKVAAAAGTSKPVIYRRWDTPFELAIAAIQDKIRQDNQGRTDELVLTGTNLREDLLQVLQRFLISVNTFGRHYLQSLLAEISHHENASLRKMIDYGAQIDIHALERVIQRAHARGESVRTDLTTDLKLLPFDWIRYNILIQADVDTARLTQLIDDILLPVYLRS</sequence>
<dbReference type="InterPro" id="IPR011075">
    <property type="entry name" value="TetR_C"/>
</dbReference>
<comment type="caution">
    <text evidence="6">The sequence shown here is derived from an EMBL/GenBank/DDBJ whole genome shotgun (WGS) entry which is preliminary data.</text>
</comment>
<dbReference type="AlphaFoldDB" id="A0A0R1F9Z8"/>
<dbReference type="PANTHER" id="PTHR30055:SF149">
    <property type="entry name" value="TETR-FAMILY TRANSCRIPTIONAL REGULATOR"/>
    <property type="match status" value="1"/>
</dbReference>
<keyword evidence="2 4" id="KW-0238">DNA-binding</keyword>
<feature type="domain" description="HTH tetR-type" evidence="5">
    <location>
        <begin position="9"/>
        <end position="69"/>
    </location>
</feature>
<dbReference type="PANTHER" id="PTHR30055">
    <property type="entry name" value="HTH-TYPE TRANSCRIPTIONAL REGULATOR RUTR"/>
    <property type="match status" value="1"/>
</dbReference>
<dbReference type="InterPro" id="IPR050109">
    <property type="entry name" value="HTH-type_TetR-like_transc_reg"/>
</dbReference>
<dbReference type="GO" id="GO:0003700">
    <property type="term" value="F:DNA-binding transcription factor activity"/>
    <property type="evidence" value="ECO:0007669"/>
    <property type="project" value="TreeGrafter"/>
</dbReference>
<name>A0A0R1F9Z8_9LACO</name>
<dbReference type="PROSITE" id="PS50977">
    <property type="entry name" value="HTH_TETR_2"/>
    <property type="match status" value="1"/>
</dbReference>
<reference evidence="6 7" key="1">
    <citation type="journal article" date="2015" name="Genome Announc.">
        <title>Expanding the biotechnology potential of lactobacilli through comparative genomics of 213 strains and associated genera.</title>
        <authorList>
            <person name="Sun Z."/>
            <person name="Harris H.M."/>
            <person name="McCann A."/>
            <person name="Guo C."/>
            <person name="Argimon S."/>
            <person name="Zhang W."/>
            <person name="Yang X."/>
            <person name="Jeffery I.B."/>
            <person name="Cooney J.C."/>
            <person name="Kagawa T.F."/>
            <person name="Liu W."/>
            <person name="Song Y."/>
            <person name="Salvetti E."/>
            <person name="Wrobel A."/>
            <person name="Rasinkangas P."/>
            <person name="Parkhill J."/>
            <person name="Rea M.C."/>
            <person name="O'Sullivan O."/>
            <person name="Ritari J."/>
            <person name="Douillard F.P."/>
            <person name="Paul Ross R."/>
            <person name="Yang R."/>
            <person name="Briner A.E."/>
            <person name="Felis G.E."/>
            <person name="de Vos W.M."/>
            <person name="Barrangou R."/>
            <person name="Klaenhammer T.R."/>
            <person name="Caufield P.W."/>
            <person name="Cui Y."/>
            <person name="Zhang H."/>
            <person name="O'Toole P.W."/>
        </authorList>
    </citation>
    <scope>NUCLEOTIDE SEQUENCE [LARGE SCALE GENOMIC DNA]</scope>
    <source>
        <strain evidence="6 7">DSM 20001</strain>
    </source>
</reference>
<evidence type="ECO:0000256" key="2">
    <source>
        <dbReference type="ARBA" id="ARBA00023125"/>
    </source>
</evidence>
<evidence type="ECO:0000256" key="4">
    <source>
        <dbReference type="PROSITE-ProRule" id="PRU00335"/>
    </source>
</evidence>
<evidence type="ECO:0000259" key="5">
    <source>
        <dbReference type="PROSITE" id="PS50977"/>
    </source>
</evidence>
<dbReference type="GeneID" id="65918237"/>
<dbReference type="Gene3D" id="1.10.357.10">
    <property type="entry name" value="Tetracycline Repressor, domain 2"/>
    <property type="match status" value="1"/>
</dbReference>
<dbReference type="SUPFAM" id="SSF46689">
    <property type="entry name" value="Homeodomain-like"/>
    <property type="match status" value="1"/>
</dbReference>
<dbReference type="InterPro" id="IPR009057">
    <property type="entry name" value="Homeodomain-like_sf"/>
</dbReference>
<dbReference type="Proteomes" id="UP000051181">
    <property type="component" value="Unassembled WGS sequence"/>
</dbReference>
<feature type="DNA-binding region" description="H-T-H motif" evidence="4">
    <location>
        <begin position="32"/>
        <end position="51"/>
    </location>
</feature>
<dbReference type="SUPFAM" id="SSF48498">
    <property type="entry name" value="Tetracyclin repressor-like, C-terminal domain"/>
    <property type="match status" value="1"/>
</dbReference>
<dbReference type="Pfam" id="PF16859">
    <property type="entry name" value="TetR_C_11"/>
    <property type="match status" value="1"/>
</dbReference>
<evidence type="ECO:0000313" key="7">
    <source>
        <dbReference type="Proteomes" id="UP000051181"/>
    </source>
</evidence>
<dbReference type="InterPro" id="IPR001647">
    <property type="entry name" value="HTH_TetR"/>
</dbReference>
<dbReference type="Gene3D" id="1.10.10.60">
    <property type="entry name" value="Homeodomain-like"/>
    <property type="match status" value="1"/>
</dbReference>
<proteinExistence type="predicted"/>
<dbReference type="eggNOG" id="COG1309">
    <property type="taxonomic scope" value="Bacteria"/>
</dbReference>
<dbReference type="PATRIC" id="fig|913848.6.peg.1408"/>
<organism evidence="6 7">
    <name type="scientific">Loigolactobacillus coryniformis subsp. coryniformis KCTC 3167 = DSM 20001</name>
    <dbReference type="NCBI Taxonomy" id="913848"/>
    <lineage>
        <taxon>Bacteria</taxon>
        <taxon>Bacillati</taxon>
        <taxon>Bacillota</taxon>
        <taxon>Bacilli</taxon>
        <taxon>Lactobacillales</taxon>
        <taxon>Lactobacillaceae</taxon>
        <taxon>Loigolactobacillus</taxon>
    </lineage>
</organism>
<dbReference type="InterPro" id="IPR036271">
    <property type="entry name" value="Tet_transcr_reg_TetR-rel_C_sf"/>
</dbReference>
<dbReference type="RefSeq" id="WP_003679984.1">
    <property type="nucleotide sequence ID" value="NZ_AZCN01000036.1"/>
</dbReference>
<keyword evidence="1" id="KW-0805">Transcription regulation</keyword>
<dbReference type="Pfam" id="PF00440">
    <property type="entry name" value="TetR_N"/>
    <property type="match status" value="1"/>
</dbReference>
<protein>
    <submittedName>
        <fullName evidence="6">Transcriptional regulator</fullName>
    </submittedName>
</protein>
<evidence type="ECO:0000313" key="6">
    <source>
        <dbReference type="EMBL" id="KRK16148.1"/>
    </source>
</evidence>
<gene>
    <name evidence="6" type="ORF">FD22_GL001370</name>
</gene>
<evidence type="ECO:0000256" key="1">
    <source>
        <dbReference type="ARBA" id="ARBA00023015"/>
    </source>
</evidence>
<evidence type="ECO:0000256" key="3">
    <source>
        <dbReference type="ARBA" id="ARBA00023163"/>
    </source>
</evidence>
<accession>A0A0R1F9Z8</accession>
<dbReference type="EMBL" id="AZCN01000036">
    <property type="protein sequence ID" value="KRK16148.1"/>
    <property type="molecule type" value="Genomic_DNA"/>
</dbReference>
<dbReference type="GO" id="GO:0000976">
    <property type="term" value="F:transcription cis-regulatory region binding"/>
    <property type="evidence" value="ECO:0007669"/>
    <property type="project" value="TreeGrafter"/>
</dbReference>